<keyword evidence="4" id="KW-1185">Reference proteome</keyword>
<evidence type="ECO:0000313" key="3">
    <source>
        <dbReference type="EMBL" id="TPV32778.1"/>
    </source>
</evidence>
<dbReference type="Proteomes" id="UP000317332">
    <property type="component" value="Unassembled WGS sequence"/>
</dbReference>
<organism evidence="3 4">
    <name type="scientific">Paucihalobacter ruber</name>
    <dbReference type="NCBI Taxonomy" id="2567861"/>
    <lineage>
        <taxon>Bacteria</taxon>
        <taxon>Pseudomonadati</taxon>
        <taxon>Bacteroidota</taxon>
        <taxon>Flavobacteriia</taxon>
        <taxon>Flavobacteriales</taxon>
        <taxon>Flavobacteriaceae</taxon>
        <taxon>Paucihalobacter</taxon>
    </lineage>
</organism>
<feature type="transmembrane region" description="Helical" evidence="1">
    <location>
        <begin position="343"/>
        <end position="360"/>
    </location>
</feature>
<protein>
    <submittedName>
        <fullName evidence="3">DUF418 domain-containing protein</fullName>
    </submittedName>
</protein>
<reference evidence="3 4" key="1">
    <citation type="submission" date="2019-06" db="EMBL/GenBank/DDBJ databases">
        <title>Flavobacteriaceae Paucihalobacterium erythroidium CWB-1, complete genome.</title>
        <authorList>
            <person name="Wu S."/>
        </authorList>
    </citation>
    <scope>NUCLEOTIDE SEQUENCE [LARGE SCALE GENOMIC DNA]</scope>
    <source>
        <strain evidence="3 4">CWB-1</strain>
    </source>
</reference>
<keyword evidence="1" id="KW-1133">Transmembrane helix</keyword>
<dbReference type="OrthoDB" id="9807744at2"/>
<comment type="caution">
    <text evidence="3">The sequence shown here is derived from an EMBL/GenBank/DDBJ whole genome shotgun (WGS) entry which is preliminary data.</text>
</comment>
<proteinExistence type="predicted"/>
<dbReference type="EMBL" id="VHIQ01000005">
    <property type="protein sequence ID" value="TPV32778.1"/>
    <property type="molecule type" value="Genomic_DNA"/>
</dbReference>
<dbReference type="PANTHER" id="PTHR30590:SF2">
    <property type="entry name" value="INNER MEMBRANE PROTEIN"/>
    <property type="match status" value="1"/>
</dbReference>
<sequence>MSNRTSVAPVQSIDRIDFLDILRGLSIMFIFTANIPFFSGLWFFEPTHPIRDINWASDEIVNFIMYVLVDGKFYTIFSLLFGIGFVIQYNNITAKNGSFAPFFRKRMFWLLVFGLIHLFLIWAGDILTLYAVLGFVLIWFMKASDKTLLITAALLILFPLVNWAFMHFTGIFYPGLAFEQSTTVYQYFGMPVVEMDGFSMPDIQAYLLNDNIIDFFKMNLGEGFIRIGMILEEGRVFKVFGIFLIGIWAGRKILNGNLLDNTAFLKKVFIIGLLIGLPINIARGYLEFYVERTTTTQFLHVLNYALGTVPLALSYAAGIALICHKGAGVLNVFKPVGKMALSCYLFHSVISIIIFYGIGFNLTGKYGYTIIMIMAFSIFAVQAYFSKIWFQYFKHGPMEWLWRKLVYGPNLKKDSKVILSKEI</sequence>
<dbReference type="PANTHER" id="PTHR30590">
    <property type="entry name" value="INNER MEMBRANE PROTEIN"/>
    <property type="match status" value="1"/>
</dbReference>
<feature type="transmembrane region" description="Helical" evidence="1">
    <location>
        <begin position="366"/>
        <end position="385"/>
    </location>
</feature>
<dbReference type="InterPro" id="IPR007349">
    <property type="entry name" value="DUF418"/>
</dbReference>
<feature type="transmembrane region" description="Helical" evidence="1">
    <location>
        <begin position="108"/>
        <end position="141"/>
    </location>
</feature>
<dbReference type="Pfam" id="PF04235">
    <property type="entry name" value="DUF418"/>
    <property type="match status" value="1"/>
</dbReference>
<gene>
    <name evidence="3" type="ORF">FJ651_10710</name>
</gene>
<evidence type="ECO:0000313" key="4">
    <source>
        <dbReference type="Proteomes" id="UP000317332"/>
    </source>
</evidence>
<name>A0A506PGY7_9FLAO</name>
<feature type="transmembrane region" description="Helical" evidence="1">
    <location>
        <begin position="298"/>
        <end position="322"/>
    </location>
</feature>
<accession>A0A506PGY7</accession>
<feature type="transmembrane region" description="Helical" evidence="1">
    <location>
        <begin position="268"/>
        <end position="286"/>
    </location>
</feature>
<keyword evidence="1" id="KW-0472">Membrane</keyword>
<dbReference type="InterPro" id="IPR052529">
    <property type="entry name" value="Bact_Transport_Assoc"/>
</dbReference>
<keyword evidence="1" id="KW-0812">Transmembrane</keyword>
<feature type="transmembrane region" description="Helical" evidence="1">
    <location>
        <begin position="21"/>
        <end position="43"/>
    </location>
</feature>
<evidence type="ECO:0000256" key="1">
    <source>
        <dbReference type="SAM" id="Phobius"/>
    </source>
</evidence>
<feature type="transmembrane region" description="Helical" evidence="1">
    <location>
        <begin position="63"/>
        <end position="87"/>
    </location>
</feature>
<dbReference type="RefSeq" id="WP_140990525.1">
    <property type="nucleotide sequence ID" value="NZ_VHIQ01000005.1"/>
</dbReference>
<feature type="domain" description="DUF418" evidence="2">
    <location>
        <begin position="257"/>
        <end position="408"/>
    </location>
</feature>
<dbReference type="AlphaFoldDB" id="A0A506PGY7"/>
<evidence type="ECO:0000259" key="2">
    <source>
        <dbReference type="Pfam" id="PF04235"/>
    </source>
</evidence>